<dbReference type="PROSITE" id="PS51186">
    <property type="entry name" value="GNAT"/>
    <property type="match status" value="1"/>
</dbReference>
<organism evidence="2 3">
    <name type="scientific">Paenibacillus hunanensis</name>
    <dbReference type="NCBI Taxonomy" id="539262"/>
    <lineage>
        <taxon>Bacteria</taxon>
        <taxon>Bacillati</taxon>
        <taxon>Bacillota</taxon>
        <taxon>Bacilli</taxon>
        <taxon>Bacillales</taxon>
        <taxon>Paenibacillaceae</taxon>
        <taxon>Paenibacillus</taxon>
    </lineage>
</organism>
<dbReference type="RefSeq" id="WP_431522823.1">
    <property type="nucleotide sequence ID" value="NZ_JAKIVK010000002.1"/>
</dbReference>
<evidence type="ECO:0000259" key="1">
    <source>
        <dbReference type="PROSITE" id="PS51186"/>
    </source>
</evidence>
<dbReference type="PANTHER" id="PTHR43792">
    <property type="entry name" value="GNAT FAMILY, PUTATIVE (AFU_ORTHOLOGUE AFUA_3G00765)-RELATED-RELATED"/>
    <property type="match status" value="1"/>
</dbReference>
<comment type="caution">
    <text evidence="2">The sequence shown here is derived from an EMBL/GenBank/DDBJ whole genome shotgun (WGS) entry which is preliminary data.</text>
</comment>
<sequence length="215" mass="24996">MLETKRLFIREMVQSDLDALCTILCDEEVMQIAYGHAFTVEEAQQWLNRNLKRYEDYGFGLWAVICKETNEMIGQCGLTMQQWRGQGILEIGFSFQKAYWHQGYAIESALACKEYAFSALNADWVYAIIRDINISSQKVAIRTGMQMIDQDSKNFRNIDMELLLYAVERTKELNQNRSLILPISSDLNIQLTSLNFSKHEQDYHLINLENSKAEQ</sequence>
<dbReference type="EMBL" id="JAVDQH010000001">
    <property type="protein sequence ID" value="MDR6242204.1"/>
    <property type="molecule type" value="Genomic_DNA"/>
</dbReference>
<feature type="domain" description="N-acetyltransferase" evidence="1">
    <location>
        <begin position="7"/>
        <end position="165"/>
    </location>
</feature>
<evidence type="ECO:0000313" key="3">
    <source>
        <dbReference type="Proteomes" id="UP001185028"/>
    </source>
</evidence>
<keyword evidence="3" id="KW-1185">Reference proteome</keyword>
<gene>
    <name evidence="2" type="ORF">JOC58_000088</name>
</gene>
<dbReference type="Proteomes" id="UP001185028">
    <property type="component" value="Unassembled WGS sequence"/>
</dbReference>
<dbReference type="Pfam" id="PF13302">
    <property type="entry name" value="Acetyltransf_3"/>
    <property type="match status" value="1"/>
</dbReference>
<name>A0ABU1ISH6_9BACL</name>
<dbReference type="InterPro" id="IPR016181">
    <property type="entry name" value="Acyl_CoA_acyltransferase"/>
</dbReference>
<dbReference type="InterPro" id="IPR051531">
    <property type="entry name" value="N-acetyltransferase"/>
</dbReference>
<evidence type="ECO:0000313" key="2">
    <source>
        <dbReference type="EMBL" id="MDR6242204.1"/>
    </source>
</evidence>
<dbReference type="SUPFAM" id="SSF55729">
    <property type="entry name" value="Acyl-CoA N-acyltransferases (Nat)"/>
    <property type="match status" value="1"/>
</dbReference>
<proteinExistence type="predicted"/>
<protein>
    <submittedName>
        <fullName evidence="2">RimJ/RimL family protein N-acetyltransferase</fullName>
    </submittedName>
</protein>
<dbReference type="Gene3D" id="3.40.630.30">
    <property type="match status" value="1"/>
</dbReference>
<accession>A0ABU1ISH6</accession>
<dbReference type="InterPro" id="IPR000182">
    <property type="entry name" value="GNAT_dom"/>
</dbReference>
<dbReference type="PANTHER" id="PTHR43792:SF1">
    <property type="entry name" value="N-ACETYLTRANSFERASE DOMAIN-CONTAINING PROTEIN"/>
    <property type="match status" value="1"/>
</dbReference>
<reference evidence="2 3" key="1">
    <citation type="submission" date="2023-07" db="EMBL/GenBank/DDBJ databases">
        <title>Genomic Encyclopedia of Type Strains, Phase IV (KMG-IV): sequencing the most valuable type-strain genomes for metagenomic binning, comparative biology and taxonomic classification.</title>
        <authorList>
            <person name="Goeker M."/>
        </authorList>
    </citation>
    <scope>NUCLEOTIDE SEQUENCE [LARGE SCALE GENOMIC DNA]</scope>
    <source>
        <strain evidence="2 3">DSM 22170</strain>
    </source>
</reference>